<sequence>MDWNHQDYIALGSAVGTFVAAVAAAIAAGLSFKSAKESKEFQIQAARISLEKQLYDLLQSDAIRANDNVRGIQSHDWTFNQVANITYAIESARKRILAMMPPLDDEQILRFKSFFNEQLSHEIKTEMKDMTGPPDALYKSGENWRDSSDLVNIFEENKDFFGYDYVRDSDLED</sequence>
<dbReference type="AlphaFoldDB" id="A0A4Q9ENZ1"/>
<dbReference type="RefSeq" id="WP_130959526.1">
    <property type="nucleotide sequence ID" value="NZ_SITD01000049.1"/>
</dbReference>
<evidence type="ECO:0000313" key="2">
    <source>
        <dbReference type="EMBL" id="TBM27299.1"/>
    </source>
</evidence>
<proteinExistence type="predicted"/>
<keyword evidence="1" id="KW-0812">Transmembrane</keyword>
<organism evidence="2 3">
    <name type="scientific">Hafnia paralvei</name>
    <dbReference type="NCBI Taxonomy" id="546367"/>
    <lineage>
        <taxon>Bacteria</taxon>
        <taxon>Pseudomonadati</taxon>
        <taxon>Pseudomonadota</taxon>
        <taxon>Gammaproteobacteria</taxon>
        <taxon>Enterobacterales</taxon>
        <taxon>Hafniaceae</taxon>
        <taxon>Hafnia</taxon>
    </lineage>
</organism>
<name>A0A4Q9ENZ1_9GAMM</name>
<keyword evidence="1" id="KW-0472">Membrane</keyword>
<gene>
    <name evidence="2" type="ORF">EYY89_09580</name>
</gene>
<reference evidence="2 3" key="1">
    <citation type="submission" date="2019-02" db="EMBL/GenBank/DDBJ databases">
        <title>Comparative genomic analysis of the Hafnia genus genomes.</title>
        <authorList>
            <person name="Zhiqiu Y."/>
            <person name="Chao Y."/>
            <person name="Yuhui D."/>
            <person name="Di H."/>
            <person name="Bin L."/>
        </authorList>
    </citation>
    <scope>NUCLEOTIDE SEQUENCE [LARGE SCALE GENOMIC DNA]</scope>
    <source>
        <strain evidence="2 3">PCM_1194</strain>
    </source>
</reference>
<dbReference type="Proteomes" id="UP000293380">
    <property type="component" value="Unassembled WGS sequence"/>
</dbReference>
<protein>
    <submittedName>
        <fullName evidence="2">Uncharacterized protein</fullName>
    </submittedName>
</protein>
<dbReference type="EMBL" id="SITD01000049">
    <property type="protein sequence ID" value="TBM27299.1"/>
    <property type="molecule type" value="Genomic_DNA"/>
</dbReference>
<evidence type="ECO:0000313" key="3">
    <source>
        <dbReference type="Proteomes" id="UP000293380"/>
    </source>
</evidence>
<evidence type="ECO:0000256" key="1">
    <source>
        <dbReference type="SAM" id="Phobius"/>
    </source>
</evidence>
<comment type="caution">
    <text evidence="2">The sequence shown here is derived from an EMBL/GenBank/DDBJ whole genome shotgun (WGS) entry which is preliminary data.</text>
</comment>
<keyword evidence="1" id="KW-1133">Transmembrane helix</keyword>
<accession>A0A4Q9ENZ1</accession>
<feature type="transmembrane region" description="Helical" evidence="1">
    <location>
        <begin position="12"/>
        <end position="32"/>
    </location>
</feature>